<feature type="signal peptide" evidence="1">
    <location>
        <begin position="1"/>
        <end position="21"/>
    </location>
</feature>
<proteinExistence type="predicted"/>
<dbReference type="EMBL" id="JAIZAY010000002">
    <property type="protein sequence ID" value="KAJ8047666.1"/>
    <property type="molecule type" value="Genomic_DNA"/>
</dbReference>
<dbReference type="AlphaFoldDB" id="A0A9Q1CLT3"/>
<evidence type="ECO:0000256" key="1">
    <source>
        <dbReference type="SAM" id="SignalP"/>
    </source>
</evidence>
<dbReference type="InterPro" id="IPR008993">
    <property type="entry name" value="TIMP-like_OB-fold"/>
</dbReference>
<reference evidence="2" key="1">
    <citation type="submission" date="2021-10" db="EMBL/GenBank/DDBJ databases">
        <title>Tropical sea cucumber genome reveals ecological adaptation and Cuvierian tubules defense mechanism.</title>
        <authorList>
            <person name="Chen T."/>
        </authorList>
    </citation>
    <scope>NUCLEOTIDE SEQUENCE</scope>
    <source>
        <strain evidence="2">Nanhai2018</strain>
        <tissue evidence="2">Muscle</tissue>
    </source>
</reference>
<keyword evidence="1" id="KW-0732">Signal</keyword>
<feature type="chain" id="PRO_5040484913" evidence="1">
    <location>
        <begin position="22"/>
        <end position="257"/>
    </location>
</feature>
<protein>
    <submittedName>
        <fullName evidence="2">Uncharacterized protein</fullName>
    </submittedName>
</protein>
<organism evidence="2 3">
    <name type="scientific">Holothuria leucospilota</name>
    <name type="common">Black long sea cucumber</name>
    <name type="synonym">Mertensiothuria leucospilota</name>
    <dbReference type="NCBI Taxonomy" id="206669"/>
    <lineage>
        <taxon>Eukaryota</taxon>
        <taxon>Metazoa</taxon>
        <taxon>Echinodermata</taxon>
        <taxon>Eleutherozoa</taxon>
        <taxon>Echinozoa</taxon>
        <taxon>Holothuroidea</taxon>
        <taxon>Aspidochirotacea</taxon>
        <taxon>Aspidochirotida</taxon>
        <taxon>Holothuriidae</taxon>
        <taxon>Holothuria</taxon>
    </lineage>
</organism>
<name>A0A9Q1CLT3_HOLLE</name>
<sequence>MKLPRDAVLMSLSTILGLTSCFKMVPTCQCDRDTSTLRAGFCSSNYAFKGTVLSKNRVIIPASSIKQEESNHAVYPPSDNMHAAEQVTHRNTETEEYHVLLETNYKGMDQNLVGRIFVIYNDDSECTHVSLEEGNTYVFQLNILKLFDACDRVDLFRDISESELRGLRKDFSKTCPPQLHKRSEDNKQKDAHFLHSPDITHLVESGDDVTEEERGNYWNTVAKQSKPVFTKWDKKCKCHRPVYIKKTERKLRKNDTK</sequence>
<dbReference type="Proteomes" id="UP001152320">
    <property type="component" value="Chromosome 2"/>
</dbReference>
<evidence type="ECO:0000313" key="2">
    <source>
        <dbReference type="EMBL" id="KAJ8047666.1"/>
    </source>
</evidence>
<dbReference type="PROSITE" id="PS51257">
    <property type="entry name" value="PROKAR_LIPOPROTEIN"/>
    <property type="match status" value="1"/>
</dbReference>
<comment type="caution">
    <text evidence="2">The sequence shown here is derived from an EMBL/GenBank/DDBJ whole genome shotgun (WGS) entry which is preliminary data.</text>
</comment>
<dbReference type="Gene3D" id="2.40.50.120">
    <property type="match status" value="1"/>
</dbReference>
<keyword evidence="3" id="KW-1185">Reference proteome</keyword>
<accession>A0A9Q1CLT3</accession>
<gene>
    <name evidence="2" type="ORF">HOLleu_06717</name>
</gene>
<dbReference type="SUPFAM" id="SSF50242">
    <property type="entry name" value="TIMP-like"/>
    <property type="match status" value="1"/>
</dbReference>
<evidence type="ECO:0000313" key="3">
    <source>
        <dbReference type="Proteomes" id="UP001152320"/>
    </source>
</evidence>